<dbReference type="Proteomes" id="UP000002499">
    <property type="component" value="Unassembled WGS sequence"/>
</dbReference>
<dbReference type="SUPFAM" id="SSF56399">
    <property type="entry name" value="ADP-ribosylation"/>
    <property type="match status" value="1"/>
</dbReference>
<accession>E9EFS7</accession>
<dbReference type="HOGENOM" id="CLU_669171_0_0_1"/>
<keyword evidence="2" id="KW-0732">Signal</keyword>
<dbReference type="GO" id="GO:0090729">
    <property type="term" value="F:toxin activity"/>
    <property type="evidence" value="ECO:0007669"/>
    <property type="project" value="UniProtKB-KW"/>
</dbReference>
<keyword evidence="3" id="KW-0843">Virulence</keyword>
<evidence type="ECO:0000256" key="3">
    <source>
        <dbReference type="ARBA" id="ARBA00023026"/>
    </source>
</evidence>
<keyword evidence="1" id="KW-0800">Toxin</keyword>
<dbReference type="AlphaFoldDB" id="E9EFS7"/>
<dbReference type="InParanoid" id="E9EFS7"/>
<evidence type="ECO:0000256" key="2">
    <source>
        <dbReference type="ARBA" id="ARBA00022729"/>
    </source>
</evidence>
<evidence type="ECO:0000256" key="4">
    <source>
        <dbReference type="ARBA" id="ARBA00023157"/>
    </source>
</evidence>
<evidence type="ECO:0000313" key="5">
    <source>
        <dbReference type="EMBL" id="EFY85214.1"/>
    </source>
</evidence>
<evidence type="ECO:0000313" key="6">
    <source>
        <dbReference type="Proteomes" id="UP000002499"/>
    </source>
</evidence>
<keyword evidence="6" id="KW-1185">Reference proteome</keyword>
<evidence type="ECO:0000256" key="1">
    <source>
        <dbReference type="ARBA" id="ARBA00022656"/>
    </source>
</evidence>
<dbReference type="InterPro" id="IPR001144">
    <property type="entry name" value="Enterotoxin_A"/>
</dbReference>
<dbReference type="OrthoDB" id="4935876at2759"/>
<protein>
    <submittedName>
        <fullName evidence="5">Uncharacterized protein</fullName>
    </submittedName>
</protein>
<dbReference type="STRING" id="655827.E9EFS7"/>
<organism evidence="6">
    <name type="scientific">Metarhizium acridum (strain CQMa 102)</name>
    <dbReference type="NCBI Taxonomy" id="655827"/>
    <lineage>
        <taxon>Eukaryota</taxon>
        <taxon>Fungi</taxon>
        <taxon>Dikarya</taxon>
        <taxon>Ascomycota</taxon>
        <taxon>Pezizomycotina</taxon>
        <taxon>Sordariomycetes</taxon>
        <taxon>Hypocreomycetidae</taxon>
        <taxon>Hypocreales</taxon>
        <taxon>Clavicipitaceae</taxon>
        <taxon>Metarhizium</taxon>
    </lineage>
</organism>
<dbReference type="eggNOG" id="ENOG502S2GC">
    <property type="taxonomic scope" value="Eukaryota"/>
</dbReference>
<reference evidence="5 6" key="1">
    <citation type="journal article" date="2011" name="PLoS Genet.">
        <title>Genome sequencing and comparative transcriptomics of the model entomopathogenic fungi Metarhizium anisopliae and M. acridum.</title>
        <authorList>
            <person name="Gao Q."/>
            <person name="Jin K."/>
            <person name="Ying S.H."/>
            <person name="Zhang Y."/>
            <person name="Xiao G."/>
            <person name="Shang Y."/>
            <person name="Duan Z."/>
            <person name="Hu X."/>
            <person name="Xie X.Q."/>
            <person name="Zhou G."/>
            <person name="Peng G."/>
            <person name="Luo Z."/>
            <person name="Huang W."/>
            <person name="Wang B."/>
            <person name="Fang W."/>
            <person name="Wang S."/>
            <person name="Zhong Y."/>
            <person name="Ma L.J."/>
            <person name="St Leger R.J."/>
            <person name="Zhao G.P."/>
            <person name="Pei Y."/>
            <person name="Feng M.G."/>
            <person name="Xia Y."/>
            <person name="Wang C."/>
        </authorList>
    </citation>
    <scope>NUCLEOTIDE SEQUENCE [LARGE SCALE GENOMIC DNA]</scope>
    <source>
        <strain evidence="5 6">CQMa 102</strain>
    </source>
</reference>
<gene>
    <name evidence="5" type="ORF">MAC_08725</name>
</gene>
<dbReference type="Pfam" id="PF01375">
    <property type="entry name" value="Enterotoxin_a"/>
    <property type="match status" value="1"/>
</dbReference>
<name>E9EFS7_METAQ</name>
<dbReference type="EMBL" id="GL698585">
    <property type="protein sequence ID" value="EFY85214.1"/>
    <property type="molecule type" value="Genomic_DNA"/>
</dbReference>
<proteinExistence type="predicted"/>
<dbReference type="Gene3D" id="3.90.210.10">
    <property type="entry name" value="Heat-Labile Enterotoxin, subunit A"/>
    <property type="match status" value="1"/>
</dbReference>
<sequence>MVDVNLSLENIAPFPRQHEHAAVQGIPWNQIMGWYRITTADVNRILGADDPCALTAAAIVVSFGRHDQLKKSIPEGQLTTAEETGNNSCGRLAAVVKPKIDNEKPTVKFCDILRSGGSPMTFPLPFEWNDKAFTVRPSVAAGVCKFFRDYGCVANDFEVAYSGNDNLDEFGDGHFNRMISFSRCEGAGSREETQIERPPTESQEISGVHVCESDRFSPSCRRFPVADGDCDIRAESQPFIAPDSWYKSCAIGSLTFDVQLANVDWAGSDDRLFLEIGHSSKWDGGEPHSLLKTSPDKGDKMTKEINLKDAFDKSPITPGDIKHVGLASRVDHGGLGTDELKLQGMCLDTPQPGDCYRIRGETNPWHLLDMTLRLRCAGTNITAEVRKTNDSWLTFWAADIRPTEWAWDLCS</sequence>
<keyword evidence="4" id="KW-1015">Disulfide bond</keyword>